<dbReference type="AlphaFoldDB" id="A0A3A8KNW9"/>
<dbReference type="RefSeq" id="WP_120602924.1">
    <property type="nucleotide sequence ID" value="NZ_RAWE01000038.1"/>
</dbReference>
<comment type="caution">
    <text evidence="2">The sequence shown here is derived from an EMBL/GenBank/DDBJ whole genome shotgun (WGS) entry which is preliminary data.</text>
</comment>
<sequence length="73" mass="8285">MRHRRPRKPSPELQRHRQVRADYLRDLARIQGKADPSPPPPRELPPEELCPTCGGPTFVMSYGRVCSLGLHDG</sequence>
<evidence type="ECO:0000256" key="1">
    <source>
        <dbReference type="SAM" id="MobiDB-lite"/>
    </source>
</evidence>
<dbReference type="Proteomes" id="UP000268313">
    <property type="component" value="Unassembled WGS sequence"/>
</dbReference>
<evidence type="ECO:0000313" key="2">
    <source>
        <dbReference type="EMBL" id="RKH03644.1"/>
    </source>
</evidence>
<reference evidence="3" key="1">
    <citation type="submission" date="2018-09" db="EMBL/GenBank/DDBJ databases">
        <authorList>
            <person name="Livingstone P.G."/>
            <person name="Whitworth D.E."/>
        </authorList>
    </citation>
    <scope>NUCLEOTIDE SEQUENCE [LARGE SCALE GENOMIC DNA]</scope>
    <source>
        <strain evidence="3">CA043D</strain>
    </source>
</reference>
<gene>
    <name evidence="2" type="ORF">D7X32_13385</name>
</gene>
<dbReference type="OrthoDB" id="5520558at2"/>
<protein>
    <submittedName>
        <fullName evidence="2">Uncharacterized protein</fullName>
    </submittedName>
</protein>
<dbReference type="EMBL" id="RAWE01000038">
    <property type="protein sequence ID" value="RKH03644.1"/>
    <property type="molecule type" value="Genomic_DNA"/>
</dbReference>
<feature type="region of interest" description="Disordered" evidence="1">
    <location>
        <begin position="30"/>
        <end position="49"/>
    </location>
</feature>
<name>A0A3A8KNW9_9BACT</name>
<evidence type="ECO:0000313" key="3">
    <source>
        <dbReference type="Proteomes" id="UP000268313"/>
    </source>
</evidence>
<accession>A0A3A8KNW9</accession>
<keyword evidence="3" id="KW-1185">Reference proteome</keyword>
<organism evidence="2 3">
    <name type="scientific">Corallococcus carmarthensis</name>
    <dbReference type="NCBI Taxonomy" id="2316728"/>
    <lineage>
        <taxon>Bacteria</taxon>
        <taxon>Pseudomonadati</taxon>
        <taxon>Myxococcota</taxon>
        <taxon>Myxococcia</taxon>
        <taxon>Myxococcales</taxon>
        <taxon>Cystobacterineae</taxon>
        <taxon>Myxococcaceae</taxon>
        <taxon>Corallococcus</taxon>
    </lineage>
</organism>
<proteinExistence type="predicted"/>